<gene>
    <name evidence="1" type="ORF">DC20_19690</name>
</gene>
<evidence type="ECO:0000313" key="2">
    <source>
        <dbReference type="Proteomes" id="UP000061382"/>
    </source>
</evidence>
<organism evidence="1 2">
    <name type="scientific">Rufibacter tibetensis</name>
    <dbReference type="NCBI Taxonomy" id="512763"/>
    <lineage>
        <taxon>Bacteria</taxon>
        <taxon>Pseudomonadati</taxon>
        <taxon>Bacteroidota</taxon>
        <taxon>Cytophagia</taxon>
        <taxon>Cytophagales</taxon>
        <taxon>Hymenobacteraceae</taxon>
        <taxon>Rufibacter</taxon>
    </lineage>
</organism>
<dbReference type="Proteomes" id="UP000061382">
    <property type="component" value="Chromosome"/>
</dbReference>
<dbReference type="RefSeq" id="WP_062545412.1">
    <property type="nucleotide sequence ID" value="NZ_CP012643.1"/>
</dbReference>
<sequence length="125" mass="13741">MSGKNSKQFGVWIDSGQATVVGREDVDSGEFVVVGQATNAGQGSNSNENTANNAEQSLQLKFFKEISAFMQNAEEVHVTGTGITQEQFIHFLADTAQFKNTKTKESTSNHMGDEKLLEYITQQFN</sequence>
<protein>
    <submittedName>
        <fullName evidence="1">Uncharacterized protein</fullName>
    </submittedName>
</protein>
<dbReference type="KEGG" id="rti:DC20_19690"/>
<name>A0A0P0D1Q0_9BACT</name>
<dbReference type="SUPFAM" id="SSF53137">
    <property type="entry name" value="Translational machinery components"/>
    <property type="match status" value="1"/>
</dbReference>
<dbReference type="EMBL" id="CP012643">
    <property type="protein sequence ID" value="ALJ00800.1"/>
    <property type="molecule type" value="Genomic_DNA"/>
</dbReference>
<dbReference type="OrthoDB" id="1122364at2"/>
<dbReference type="AlphaFoldDB" id="A0A0P0D1Q0"/>
<accession>A0A0P0D1Q0</accession>
<keyword evidence="2" id="KW-1185">Reference proteome</keyword>
<dbReference type="PATRIC" id="fig|512763.3.peg.4323"/>
<proteinExistence type="predicted"/>
<reference evidence="1 2" key="1">
    <citation type="submission" date="2015-08" db="EMBL/GenBank/DDBJ databases">
        <title>Complete genome sequence of Rufibacter tibetensis strain 1351t, a radiation-resistant bacterium from tibet plateau.</title>
        <authorList>
            <person name="Dai J."/>
        </authorList>
    </citation>
    <scope>NUCLEOTIDE SEQUENCE [LARGE SCALE GENOMIC DNA]</scope>
    <source>
        <strain evidence="1 2">1351</strain>
    </source>
</reference>
<evidence type="ECO:0000313" key="1">
    <source>
        <dbReference type="EMBL" id="ALJ00800.1"/>
    </source>
</evidence>